<accession>Q9XV05</accession>
<dbReference type="AGR" id="WB:WBGene00005316"/>
<feature type="transmembrane region" description="Helical" evidence="1">
    <location>
        <begin position="259"/>
        <end position="281"/>
    </location>
</feature>
<evidence type="ECO:0000313" key="4">
    <source>
        <dbReference type="WormBase" id="F49H6.4"/>
    </source>
</evidence>
<dbReference type="CTD" id="186072"/>
<gene>
    <name evidence="2 4" type="primary">srh-97</name>
    <name evidence="2" type="ORF">CELE_F49H6.4</name>
    <name evidence="4" type="ORF">F49H6.4</name>
</gene>
<dbReference type="FunCoup" id="Q9XV05">
    <property type="interactions" value="151"/>
</dbReference>
<proteinExistence type="predicted"/>
<feature type="transmembrane region" description="Helical" evidence="1">
    <location>
        <begin position="85"/>
        <end position="104"/>
    </location>
</feature>
<feature type="transmembrane region" description="Helical" evidence="1">
    <location>
        <begin position="293"/>
        <end position="316"/>
    </location>
</feature>
<dbReference type="eggNOG" id="ENOG502TFHX">
    <property type="taxonomic scope" value="Eukaryota"/>
</dbReference>
<dbReference type="KEGG" id="cel:CELE_F49H6.4"/>
<dbReference type="AlphaFoldDB" id="Q9XV05"/>
<dbReference type="InterPro" id="IPR019422">
    <property type="entry name" value="7TM_GPCR_serpentine_rcpt_Srh"/>
</dbReference>
<feature type="transmembrane region" description="Helical" evidence="1">
    <location>
        <begin position="205"/>
        <end position="238"/>
    </location>
</feature>
<keyword evidence="1" id="KW-1133">Transmembrane helix</keyword>
<evidence type="ECO:0000313" key="3">
    <source>
        <dbReference type="Proteomes" id="UP000001940"/>
    </source>
</evidence>
<dbReference type="PaxDb" id="6239-F49H6.4"/>
<organism evidence="2 3">
    <name type="scientific">Caenorhabditis elegans</name>
    <dbReference type="NCBI Taxonomy" id="6239"/>
    <lineage>
        <taxon>Eukaryota</taxon>
        <taxon>Metazoa</taxon>
        <taxon>Ecdysozoa</taxon>
        <taxon>Nematoda</taxon>
        <taxon>Chromadorea</taxon>
        <taxon>Rhabditida</taxon>
        <taxon>Rhabditina</taxon>
        <taxon>Rhabditomorpha</taxon>
        <taxon>Rhabditoidea</taxon>
        <taxon>Rhabditidae</taxon>
        <taxon>Peloderinae</taxon>
        <taxon>Caenorhabditis</taxon>
    </lineage>
</organism>
<protein>
    <submittedName>
        <fullName evidence="2">Serpentine Receptor, class H</fullName>
    </submittedName>
</protein>
<keyword evidence="3" id="KW-1185">Reference proteome</keyword>
<dbReference type="GeneID" id="186072"/>
<evidence type="ECO:0000313" key="2">
    <source>
        <dbReference type="EMBL" id="CAB04439.1"/>
    </source>
</evidence>
<dbReference type="OMA" id="CHICCTI"/>
<dbReference type="InParanoid" id="Q9XV05"/>
<feature type="transmembrane region" description="Helical" evidence="1">
    <location>
        <begin position="33"/>
        <end position="50"/>
    </location>
</feature>
<dbReference type="WormBase" id="F49H6.4">
    <property type="protein sequence ID" value="CE18714"/>
    <property type="gene ID" value="WBGene00005316"/>
    <property type="gene designation" value="srh-97"/>
</dbReference>
<feature type="transmembrane region" description="Helical" evidence="1">
    <location>
        <begin position="110"/>
        <end position="128"/>
    </location>
</feature>
<dbReference type="OrthoDB" id="5861316at2759"/>
<keyword evidence="1" id="KW-0472">Membrane</keyword>
<dbReference type="PhylomeDB" id="Q9XV05"/>
<keyword evidence="2" id="KW-0675">Receptor</keyword>
<dbReference type="EMBL" id="BX284605">
    <property type="protein sequence ID" value="CAB04439.1"/>
    <property type="molecule type" value="Genomic_DNA"/>
</dbReference>
<sequence>MSVQDYYATTYLTCNVEYSFWASWKGVAYPTHAMQLISFPLQILAFYIIIKKTPTVMKSVSWPLLLNHSLCTGLDIGLCSGGTPYVFLPVAGIFGLGTLSWFGIPFTIQLFVGLIIGNGAVCSYVYLFEIRSSSLPQNRFKITRKSTRLLYHAIVFFYNCSCLLFFLTNPADQEAAKLHALTRYPCPTTEFFEFPVTILLTDQNVIQFISFIFLPSMILQTAGNIIFHAFCAVYYLYIAPSKSVSKETQKNQKAFLIGILLQTCIPLMFISGPLIILAIAYSFGYYSQEMMNLSIVCAAFHGVAQSVAVITVHHHYRKTAKKMIWKIICKESRSTVRLAEASSRLFRSRDLS</sequence>
<evidence type="ECO:0000256" key="1">
    <source>
        <dbReference type="SAM" id="Phobius"/>
    </source>
</evidence>
<dbReference type="RefSeq" id="NP_507308.1">
    <property type="nucleotide sequence ID" value="NM_074907.1"/>
</dbReference>
<dbReference type="Proteomes" id="UP000001940">
    <property type="component" value="Chromosome V"/>
</dbReference>
<reference evidence="2 3" key="1">
    <citation type="journal article" date="1998" name="Science">
        <title>Genome sequence of the nematode C. elegans: a platform for investigating biology.</title>
        <authorList>
            <consortium name="The C. elegans sequencing consortium"/>
            <person name="Sulson J.E."/>
            <person name="Waterston R."/>
        </authorList>
    </citation>
    <scope>NUCLEOTIDE SEQUENCE [LARGE SCALE GENOMIC DNA]</scope>
    <source>
        <strain evidence="2 3">Bristol N2</strain>
    </source>
</reference>
<feature type="transmembrane region" description="Helical" evidence="1">
    <location>
        <begin position="149"/>
        <end position="168"/>
    </location>
</feature>
<dbReference type="SMR" id="Q9XV05"/>
<dbReference type="Pfam" id="PF10318">
    <property type="entry name" value="7TM_GPCR_Srh"/>
    <property type="match status" value="1"/>
</dbReference>
<dbReference type="UCSC" id="F49H6.4">
    <property type="organism name" value="c. elegans"/>
</dbReference>
<dbReference type="PANTHER" id="PTHR46891">
    <property type="entry name" value="SERPENTINE RECEPTOR, CLASS H-RELATED"/>
    <property type="match status" value="1"/>
</dbReference>
<dbReference type="PIR" id="T22464">
    <property type="entry name" value="T22464"/>
</dbReference>
<keyword evidence="1" id="KW-0812">Transmembrane</keyword>
<name>Q9XV05_CAEEL</name>
<dbReference type="HOGENOM" id="CLU_042960_0_0_1"/>